<dbReference type="EMBL" id="CP076362">
    <property type="protein sequence ID" value="QWK92413.1"/>
    <property type="molecule type" value="Genomic_DNA"/>
</dbReference>
<reference evidence="2" key="1">
    <citation type="submission" date="2021-06" db="EMBL/GenBank/DDBJ databases">
        <authorList>
            <person name="Lee C.-S."/>
            <person name="Jin L."/>
        </authorList>
    </citation>
    <scope>NUCLEOTIDE SEQUENCE</scope>
    <source>
        <strain evidence="2">Con5</strain>
        <plasmid evidence="2">p1</plasmid>
    </source>
</reference>
<evidence type="ECO:0000259" key="1">
    <source>
        <dbReference type="Pfam" id="PF12680"/>
    </source>
</evidence>
<dbReference type="GO" id="GO:0030638">
    <property type="term" value="P:polyketide metabolic process"/>
    <property type="evidence" value="ECO:0007669"/>
    <property type="project" value="InterPro"/>
</dbReference>
<organism evidence="2 3">
    <name type="scientific">Gemmobacter fulvus</name>
    <dbReference type="NCBI Taxonomy" id="2840474"/>
    <lineage>
        <taxon>Bacteria</taxon>
        <taxon>Pseudomonadati</taxon>
        <taxon>Pseudomonadota</taxon>
        <taxon>Alphaproteobacteria</taxon>
        <taxon>Rhodobacterales</taxon>
        <taxon>Paracoccaceae</taxon>
        <taxon>Gemmobacter</taxon>
    </lineage>
</organism>
<keyword evidence="3" id="KW-1185">Reference proteome</keyword>
<proteinExistence type="predicted"/>
<dbReference type="KEGG" id="gfu:KM031_17065"/>
<dbReference type="PANTHER" id="PTHR38436">
    <property type="entry name" value="POLYKETIDE CYCLASE SNOAL-LIKE DOMAIN"/>
    <property type="match status" value="1"/>
</dbReference>
<feature type="domain" description="SnoaL-like" evidence="1">
    <location>
        <begin position="9"/>
        <end position="107"/>
    </location>
</feature>
<evidence type="ECO:0000313" key="3">
    <source>
        <dbReference type="Proteomes" id="UP000679352"/>
    </source>
</evidence>
<dbReference type="InterPro" id="IPR032710">
    <property type="entry name" value="NTF2-like_dom_sf"/>
</dbReference>
<accession>A0A975PB61</accession>
<sequence>MTAANKAVVADFIATVFNGHRVDEGIDRCLGPYYIQHNPEVADGKEAFRAHFLAFFAAHPQSVFTVKRMFSEGDFVTVHAHWQDTPEDGGAAVMDIFRLEQGRIVEHWDCVQPVPPRLAHTNTMF</sequence>
<dbReference type="Proteomes" id="UP000679352">
    <property type="component" value="Plasmid p1"/>
</dbReference>
<evidence type="ECO:0000313" key="2">
    <source>
        <dbReference type="EMBL" id="QWK92413.1"/>
    </source>
</evidence>
<dbReference type="InterPro" id="IPR009959">
    <property type="entry name" value="Cyclase_SnoaL-like"/>
</dbReference>
<dbReference type="SUPFAM" id="SSF54427">
    <property type="entry name" value="NTF2-like"/>
    <property type="match status" value="1"/>
</dbReference>
<dbReference type="Pfam" id="PF12680">
    <property type="entry name" value="SnoaL_2"/>
    <property type="match status" value="1"/>
</dbReference>
<dbReference type="PANTHER" id="PTHR38436:SF1">
    <property type="entry name" value="ESTER CYCLASE"/>
    <property type="match status" value="1"/>
</dbReference>
<gene>
    <name evidence="2" type="ORF">KM031_17065</name>
</gene>
<protein>
    <submittedName>
        <fullName evidence="2">Nuclear transport factor 2 family protein</fullName>
    </submittedName>
</protein>
<dbReference type="InterPro" id="IPR037401">
    <property type="entry name" value="SnoaL-like"/>
</dbReference>
<dbReference type="AlphaFoldDB" id="A0A975PB61"/>
<name>A0A975PB61_9RHOB</name>
<dbReference type="Gene3D" id="3.10.450.50">
    <property type="match status" value="1"/>
</dbReference>
<dbReference type="RefSeq" id="WP_215505298.1">
    <property type="nucleotide sequence ID" value="NZ_CP076362.1"/>
</dbReference>
<keyword evidence="2" id="KW-0614">Plasmid</keyword>
<geneLocation type="plasmid" evidence="2 3">
    <name>p1</name>
</geneLocation>